<dbReference type="GO" id="GO:0005739">
    <property type="term" value="C:mitochondrion"/>
    <property type="evidence" value="ECO:0007669"/>
    <property type="project" value="TreeGrafter"/>
</dbReference>
<name>A0A6G1GU70_9PEZI</name>
<dbReference type="Proteomes" id="UP000800041">
    <property type="component" value="Unassembled WGS sequence"/>
</dbReference>
<comment type="similarity">
    <text evidence="2 6">Belongs to the peroxisomal membrane protein PXMP2/4 family.</text>
</comment>
<dbReference type="PANTHER" id="PTHR11266">
    <property type="entry name" value="PEROXISOMAL MEMBRANE PROTEIN 2, PXMP2 MPV17"/>
    <property type="match status" value="1"/>
</dbReference>
<evidence type="ECO:0000256" key="2">
    <source>
        <dbReference type="ARBA" id="ARBA00006824"/>
    </source>
</evidence>
<dbReference type="GO" id="GO:0016020">
    <property type="term" value="C:membrane"/>
    <property type="evidence" value="ECO:0007669"/>
    <property type="project" value="UniProtKB-SubCell"/>
</dbReference>
<proteinExistence type="inferred from homology"/>
<comment type="subcellular location">
    <subcellularLocation>
        <location evidence="1">Membrane</location>
        <topology evidence="1">Multi-pass membrane protein</topology>
    </subcellularLocation>
</comment>
<keyword evidence="4" id="KW-1133">Transmembrane helix</keyword>
<evidence type="ECO:0000313" key="8">
    <source>
        <dbReference type="Proteomes" id="UP000800041"/>
    </source>
</evidence>
<keyword evidence="3" id="KW-0812">Transmembrane</keyword>
<dbReference type="OrthoDB" id="430207at2759"/>
<sequence>MIRLIGTGRVFRLQHPLHQTVPRSSLTRSFLRYKSSPAEPTPPSEAKDATTTIPGPSYLWMESVQAPFKHYSRLNNKSPYWTQFVSVLVIYLIADLTAQVIAIRKPSVEEPADESRAKEAGEEIPGPSYDPLRTARSLVIGGACAVPSYIFFLRLGNMFPTLPTPIGITLKVLINQFTYTPLFNIYFFGSQSLLSGQTIQDTVERLKDTVPQSWKNSWKVWPAVTAISFLWLKVEFRQVFAGVVAIGWQAYLSLLNSKSAKKEDSEHLGQALEKKTEIEHDAKKRAVTA</sequence>
<evidence type="ECO:0000256" key="5">
    <source>
        <dbReference type="ARBA" id="ARBA00023136"/>
    </source>
</evidence>
<evidence type="ECO:0000256" key="4">
    <source>
        <dbReference type="ARBA" id="ARBA00022989"/>
    </source>
</evidence>
<gene>
    <name evidence="7" type="ORF">K402DRAFT_395700</name>
</gene>
<organism evidence="7 8">
    <name type="scientific">Aulographum hederae CBS 113979</name>
    <dbReference type="NCBI Taxonomy" id="1176131"/>
    <lineage>
        <taxon>Eukaryota</taxon>
        <taxon>Fungi</taxon>
        <taxon>Dikarya</taxon>
        <taxon>Ascomycota</taxon>
        <taxon>Pezizomycotina</taxon>
        <taxon>Dothideomycetes</taxon>
        <taxon>Pleosporomycetidae</taxon>
        <taxon>Aulographales</taxon>
        <taxon>Aulographaceae</taxon>
    </lineage>
</organism>
<protein>
    <submittedName>
        <fullName evidence="7">Uncharacterized protein</fullName>
    </submittedName>
</protein>
<dbReference type="Pfam" id="PF04117">
    <property type="entry name" value="Mpv17_PMP22"/>
    <property type="match status" value="1"/>
</dbReference>
<evidence type="ECO:0000313" key="7">
    <source>
        <dbReference type="EMBL" id="KAF1984337.1"/>
    </source>
</evidence>
<reference evidence="7" key="1">
    <citation type="journal article" date="2020" name="Stud. Mycol.">
        <title>101 Dothideomycetes genomes: a test case for predicting lifestyles and emergence of pathogens.</title>
        <authorList>
            <person name="Haridas S."/>
            <person name="Albert R."/>
            <person name="Binder M."/>
            <person name="Bloem J."/>
            <person name="Labutti K."/>
            <person name="Salamov A."/>
            <person name="Andreopoulos B."/>
            <person name="Baker S."/>
            <person name="Barry K."/>
            <person name="Bills G."/>
            <person name="Bluhm B."/>
            <person name="Cannon C."/>
            <person name="Castanera R."/>
            <person name="Culley D."/>
            <person name="Daum C."/>
            <person name="Ezra D."/>
            <person name="Gonzalez J."/>
            <person name="Henrissat B."/>
            <person name="Kuo A."/>
            <person name="Liang C."/>
            <person name="Lipzen A."/>
            <person name="Lutzoni F."/>
            <person name="Magnuson J."/>
            <person name="Mondo S."/>
            <person name="Nolan M."/>
            <person name="Ohm R."/>
            <person name="Pangilinan J."/>
            <person name="Park H.-J."/>
            <person name="Ramirez L."/>
            <person name="Alfaro M."/>
            <person name="Sun H."/>
            <person name="Tritt A."/>
            <person name="Yoshinaga Y."/>
            <person name="Zwiers L.-H."/>
            <person name="Turgeon B."/>
            <person name="Goodwin S."/>
            <person name="Spatafora J."/>
            <person name="Crous P."/>
            <person name="Grigoriev I."/>
        </authorList>
    </citation>
    <scope>NUCLEOTIDE SEQUENCE</scope>
    <source>
        <strain evidence="7">CBS 113979</strain>
    </source>
</reference>
<evidence type="ECO:0000256" key="6">
    <source>
        <dbReference type="RuleBase" id="RU363053"/>
    </source>
</evidence>
<accession>A0A6G1GU70</accession>
<keyword evidence="5" id="KW-0472">Membrane</keyword>
<evidence type="ECO:0000256" key="1">
    <source>
        <dbReference type="ARBA" id="ARBA00004141"/>
    </source>
</evidence>
<dbReference type="InterPro" id="IPR007248">
    <property type="entry name" value="Mpv17_PMP22"/>
</dbReference>
<dbReference type="AlphaFoldDB" id="A0A6G1GU70"/>
<evidence type="ECO:0000256" key="3">
    <source>
        <dbReference type="ARBA" id="ARBA00022692"/>
    </source>
</evidence>
<dbReference type="EMBL" id="ML977168">
    <property type="protein sequence ID" value="KAF1984337.1"/>
    <property type="molecule type" value="Genomic_DNA"/>
</dbReference>
<keyword evidence="8" id="KW-1185">Reference proteome</keyword>
<dbReference type="PANTHER" id="PTHR11266:SF113">
    <property type="entry name" value="MEMBRANE PROTEIN, MPV17_PMP22 FAMILY, PUTATIVE (AFU_ORTHOLOGUE AFUA_1G13840)-RELATED"/>
    <property type="match status" value="1"/>
</dbReference>